<evidence type="ECO:0000313" key="2">
    <source>
        <dbReference type="Proteomes" id="UP001626550"/>
    </source>
</evidence>
<name>A0ABD2QCU6_9PLAT</name>
<organism evidence="1 2">
    <name type="scientific">Cichlidogyrus casuarinus</name>
    <dbReference type="NCBI Taxonomy" id="1844966"/>
    <lineage>
        <taxon>Eukaryota</taxon>
        <taxon>Metazoa</taxon>
        <taxon>Spiralia</taxon>
        <taxon>Lophotrochozoa</taxon>
        <taxon>Platyhelminthes</taxon>
        <taxon>Monogenea</taxon>
        <taxon>Monopisthocotylea</taxon>
        <taxon>Dactylogyridea</taxon>
        <taxon>Ancyrocephalidae</taxon>
        <taxon>Cichlidogyrus</taxon>
    </lineage>
</organism>
<dbReference type="EMBL" id="JBJKFK010000433">
    <property type="protein sequence ID" value="KAL3317082.1"/>
    <property type="molecule type" value="Genomic_DNA"/>
</dbReference>
<dbReference type="Proteomes" id="UP001626550">
    <property type="component" value="Unassembled WGS sequence"/>
</dbReference>
<dbReference type="AlphaFoldDB" id="A0ABD2QCU6"/>
<reference evidence="1 2" key="1">
    <citation type="submission" date="2024-11" db="EMBL/GenBank/DDBJ databases">
        <title>Adaptive evolution of stress response genes in parasites aligns with host niche diversity.</title>
        <authorList>
            <person name="Hahn C."/>
            <person name="Resl P."/>
        </authorList>
    </citation>
    <scope>NUCLEOTIDE SEQUENCE [LARGE SCALE GENOMIC DNA]</scope>
    <source>
        <strain evidence="1">EGGRZ-B1_66</strain>
        <tissue evidence="1">Body</tissue>
    </source>
</reference>
<evidence type="ECO:0000313" key="1">
    <source>
        <dbReference type="EMBL" id="KAL3317082.1"/>
    </source>
</evidence>
<proteinExistence type="predicted"/>
<keyword evidence="2" id="KW-1185">Reference proteome</keyword>
<gene>
    <name evidence="1" type="ORF">Ciccas_004263</name>
</gene>
<accession>A0ABD2QCU6</accession>
<comment type="caution">
    <text evidence="1">The sequence shown here is derived from an EMBL/GenBank/DDBJ whole genome shotgun (WGS) entry which is preliminary data.</text>
</comment>
<sequence length="129" mass="14832">MSHYFEFLGKDRVEGDEKCKEDGNGSGGKRNVQWSDYKEVSVRHQVIGRYLDLTFNNVDLVLDSHCFEPAPSRCPTVAEDSCVSARAKEKNRTQIDKMLLREDQYDRMATCYQLIAKSGKWICLFNAVE</sequence>
<protein>
    <submittedName>
        <fullName evidence="1">Uncharacterized protein</fullName>
    </submittedName>
</protein>